<gene>
    <name evidence="2" type="ORF">QE152_g34956</name>
</gene>
<dbReference type="EMBL" id="JASPKY010000569">
    <property type="protein sequence ID" value="KAK9692740.1"/>
    <property type="molecule type" value="Genomic_DNA"/>
</dbReference>
<evidence type="ECO:0000256" key="1">
    <source>
        <dbReference type="SAM" id="MobiDB-lite"/>
    </source>
</evidence>
<sequence length="105" mass="11953">MAANSDERGNDESDVLCPTVEEIKQIISQLKTRKSPEENELKTRKSPEENGISAELLGNDESDVLCPTVEEIKQIISQLKTRKSPEENGISAELLYRYWILCIRF</sequence>
<feature type="compositionally biased region" description="Basic and acidic residues" evidence="1">
    <location>
        <begin position="34"/>
        <end position="48"/>
    </location>
</feature>
<protein>
    <submittedName>
        <fullName evidence="2">Uncharacterized protein</fullName>
    </submittedName>
</protein>
<feature type="region of interest" description="Disordered" evidence="1">
    <location>
        <begin position="28"/>
        <end position="57"/>
    </location>
</feature>
<name>A0AAW1IT16_POPJA</name>
<comment type="caution">
    <text evidence="2">The sequence shown here is derived from an EMBL/GenBank/DDBJ whole genome shotgun (WGS) entry which is preliminary data.</text>
</comment>
<proteinExistence type="predicted"/>
<accession>A0AAW1IT16</accession>
<organism evidence="2 3">
    <name type="scientific">Popillia japonica</name>
    <name type="common">Japanese beetle</name>
    <dbReference type="NCBI Taxonomy" id="7064"/>
    <lineage>
        <taxon>Eukaryota</taxon>
        <taxon>Metazoa</taxon>
        <taxon>Ecdysozoa</taxon>
        <taxon>Arthropoda</taxon>
        <taxon>Hexapoda</taxon>
        <taxon>Insecta</taxon>
        <taxon>Pterygota</taxon>
        <taxon>Neoptera</taxon>
        <taxon>Endopterygota</taxon>
        <taxon>Coleoptera</taxon>
        <taxon>Polyphaga</taxon>
        <taxon>Scarabaeiformia</taxon>
        <taxon>Scarabaeidae</taxon>
        <taxon>Rutelinae</taxon>
        <taxon>Popillia</taxon>
    </lineage>
</organism>
<reference evidence="2 3" key="1">
    <citation type="journal article" date="2024" name="BMC Genomics">
        <title>De novo assembly and annotation of Popillia japonica's genome with initial clues to its potential as an invasive pest.</title>
        <authorList>
            <person name="Cucini C."/>
            <person name="Boschi S."/>
            <person name="Funari R."/>
            <person name="Cardaioli E."/>
            <person name="Iannotti N."/>
            <person name="Marturano G."/>
            <person name="Paoli F."/>
            <person name="Bruttini M."/>
            <person name="Carapelli A."/>
            <person name="Frati F."/>
            <person name="Nardi F."/>
        </authorList>
    </citation>
    <scope>NUCLEOTIDE SEQUENCE [LARGE SCALE GENOMIC DNA]</scope>
    <source>
        <strain evidence="2">DMR45628</strain>
    </source>
</reference>
<evidence type="ECO:0000313" key="3">
    <source>
        <dbReference type="Proteomes" id="UP001458880"/>
    </source>
</evidence>
<evidence type="ECO:0000313" key="2">
    <source>
        <dbReference type="EMBL" id="KAK9692740.1"/>
    </source>
</evidence>
<dbReference type="AlphaFoldDB" id="A0AAW1IT16"/>
<keyword evidence="3" id="KW-1185">Reference proteome</keyword>
<dbReference type="Proteomes" id="UP001458880">
    <property type="component" value="Unassembled WGS sequence"/>
</dbReference>